<name>G0S794_CHATD</name>
<reference evidence="2 3" key="1">
    <citation type="journal article" date="2011" name="Cell">
        <title>Insight into structure and assembly of the nuclear pore complex by utilizing the genome of a eukaryotic thermophile.</title>
        <authorList>
            <person name="Amlacher S."/>
            <person name="Sarges P."/>
            <person name="Flemming D."/>
            <person name="van Noort V."/>
            <person name="Kunze R."/>
            <person name="Devos D.P."/>
            <person name="Arumugam M."/>
            <person name="Bork P."/>
            <person name="Hurt E."/>
        </authorList>
    </citation>
    <scope>NUCLEOTIDE SEQUENCE [LARGE SCALE GENOMIC DNA]</scope>
    <source>
        <strain evidence="3">DSM 1495 / CBS 144.50 / IMI 039719</strain>
    </source>
</reference>
<accession>G0S794</accession>
<feature type="region of interest" description="Disordered" evidence="1">
    <location>
        <begin position="253"/>
        <end position="303"/>
    </location>
</feature>
<dbReference type="Proteomes" id="UP000008066">
    <property type="component" value="Unassembled WGS sequence"/>
</dbReference>
<dbReference type="DIP" id="DIP-61973N"/>
<feature type="compositionally biased region" description="Basic and acidic residues" evidence="1">
    <location>
        <begin position="291"/>
        <end position="303"/>
    </location>
</feature>
<keyword evidence="3" id="KW-1185">Reference proteome</keyword>
<dbReference type="RefSeq" id="XP_006693245.1">
    <property type="nucleotide sequence ID" value="XM_006693182.1"/>
</dbReference>
<dbReference type="eggNOG" id="ENOG502S7FM">
    <property type="taxonomic scope" value="Eukaryota"/>
</dbReference>
<protein>
    <submittedName>
        <fullName evidence="2">Uncharacterized protein</fullName>
    </submittedName>
</protein>
<gene>
    <name evidence="2" type="ORF">CTHT_0027880</name>
</gene>
<organism evidence="3">
    <name type="scientific">Chaetomium thermophilum (strain DSM 1495 / CBS 144.50 / IMI 039719)</name>
    <name type="common">Thermochaetoides thermophila</name>
    <dbReference type="NCBI Taxonomy" id="759272"/>
    <lineage>
        <taxon>Eukaryota</taxon>
        <taxon>Fungi</taxon>
        <taxon>Dikarya</taxon>
        <taxon>Ascomycota</taxon>
        <taxon>Pezizomycotina</taxon>
        <taxon>Sordariomycetes</taxon>
        <taxon>Sordariomycetidae</taxon>
        <taxon>Sordariales</taxon>
        <taxon>Chaetomiaceae</taxon>
        <taxon>Thermochaetoides</taxon>
    </lineage>
</organism>
<proteinExistence type="predicted"/>
<evidence type="ECO:0000313" key="3">
    <source>
        <dbReference type="Proteomes" id="UP000008066"/>
    </source>
</evidence>
<dbReference type="AlphaFoldDB" id="G0S794"/>
<evidence type="ECO:0000313" key="2">
    <source>
        <dbReference type="EMBL" id="EGS20949.1"/>
    </source>
</evidence>
<dbReference type="EMBL" id="GL988041">
    <property type="protein sequence ID" value="EGS20949.1"/>
    <property type="molecule type" value="Genomic_DNA"/>
</dbReference>
<dbReference type="IntAct" id="G0S794">
    <property type="interactions" value="1"/>
</dbReference>
<dbReference type="OrthoDB" id="5327145at2759"/>
<feature type="region of interest" description="Disordered" evidence="1">
    <location>
        <begin position="1"/>
        <end position="46"/>
    </location>
</feature>
<sequence length="303" mass="33186">MLAAHHDQENLYTHQAGASKPQLQAKTPGARFPKTPLKVPLNDENTHHGFGGKNVLKAKGNNENILTIGKGGHVLGKGGKQALVTPAGPRTVRAPLGNKTTNAKARATQQTPAGKVILRDPQKTALKPTTAARPKLAAPKVEASKLEVHVDKDPLQVEEVEYAPPKPKEMPYESDVFPEGVLTYEGLKPGRLFKGYYQYYFNPIGEDGKTLQERDLEEQQKHCFERGEENILKDMEELDWTIGDLPESKEVLKKRTKRTPLSAASRPSAKGLLFSKSKPSTSAAPASTLPVRERPTAIDALRV</sequence>
<dbReference type="KEGG" id="cthr:CTHT_0027880"/>
<dbReference type="OMA" id="ENTHHGF"/>
<evidence type="ECO:0000256" key="1">
    <source>
        <dbReference type="SAM" id="MobiDB-lite"/>
    </source>
</evidence>
<dbReference type="GeneID" id="18256826"/>
<dbReference type="HOGENOM" id="CLU_918282_0_0_1"/>
<feature type="compositionally biased region" description="Low complexity" evidence="1">
    <location>
        <begin position="275"/>
        <end position="288"/>
    </location>
</feature>